<feature type="region of interest" description="Disordered" evidence="4">
    <location>
        <begin position="1"/>
        <end position="129"/>
    </location>
</feature>
<proteinExistence type="inferred from homology"/>
<reference evidence="5" key="1">
    <citation type="journal article" date="2021" name="Sci. Adv.">
        <title>The American lobster genome reveals insights on longevity, neural, and immune adaptations.</title>
        <authorList>
            <person name="Polinski J.M."/>
            <person name="Zimin A.V."/>
            <person name="Clark K.F."/>
            <person name="Kohn A.B."/>
            <person name="Sadowski N."/>
            <person name="Timp W."/>
            <person name="Ptitsyn A."/>
            <person name="Khanna P."/>
            <person name="Romanova D.Y."/>
            <person name="Williams P."/>
            <person name="Greenwood S.J."/>
            <person name="Moroz L.L."/>
            <person name="Walt D.R."/>
            <person name="Bodnar A.G."/>
        </authorList>
    </citation>
    <scope>NUCLEOTIDE SEQUENCE</scope>
    <source>
        <strain evidence="5">GMGI-L3</strain>
    </source>
</reference>
<dbReference type="GO" id="GO:0071013">
    <property type="term" value="C:catalytic step 2 spliceosome"/>
    <property type="evidence" value="ECO:0007669"/>
    <property type="project" value="TreeGrafter"/>
</dbReference>
<sequence length="1020" mass="117252">MSLFPAYANKIDQQSEASSASLAWLTNESCPPEAGQQQVKQPLPSTQSEDAENVEKFDESLEETESAQLQRSKFYDKELKTEKIEKQIDNRTQATTSTNSSHSRSKSKRSKSRVRRPDKKRKPHPNKRFEEMMVKKKSIFLEDLGGLVNPENAFFITTEGDRYNAYCKTTHHTELARYKISAQGKLGYVPPQKKDRVLKSRPGPRYYRGRKHKKIYSEPEALIATSKENPVTEKNSYGYVPLGLTYAETVKEEKLLQKSEVNPLGIYDSITEQYLLGVGIPKQEESVQCSQEMEYEYWQNQSKVYNERLSKEPSNVSLWLEFVKFQDKAYIYLFHDDSHKTTTTKKHGRNQKALAERKISILDSAIKKNFRSVELQFERLEIGKDIWDDKKLKQEWSTLIFNFPNKIQVWHQYLVCMQTHFTSFSLPSVVQTFSKCSERLQQMQSGVFLTHSPPPDLGKCLVDIAVQLAHVWRQGGHMERSIALFQALIELNLFSPKHASTKDIPLESRLTLFEPFWDSRAPRFGEVKAVGWAKVMEKKEQVKYQEVILGGTKDEEDDFIAQGGTTSRLWLALETSRERRHWLPWAQDPEDCEDPERMVPLEELSPHLFMLNSVEDHYYLILQFLKFLGVPDTKTFILRRQTLSKSQKNNKVEEDDDDNSETVFKSQVIETLFDADLFGTNLHSIKDNVKSEILNFDAVGPSLEDPLCEEYYEFLCRVVKQASDVFELSYRTQLTVLHMKLIGAWYLVKQKIISDKIELKRSNNQLQKVLKNIFKLNEFRMCLPLYLEYAKIEEARNDLENASSILSSTLSIATATGNAMDITNTDFPTIMELYALFIQVEMKQEARIGKFSQNKGLSLYGKRVIQTKNKLNDMLDLHCDSLTVNYDTNPEKNMEQFLAVKLSVYLDCARLMPSMLKEIMNLLSEKGLRVRLPLEELQVLTEIELDLEEEPEEDVITSDLKGDCAEDAITSDLKGDPLKDAITIDLVGDPAGDAITGTSDLEGDPLKGVFFIDLEGDQDN</sequence>
<comment type="caution">
    <text evidence="5">The sequence shown here is derived from an EMBL/GenBank/DDBJ whole genome shotgun (WGS) entry which is preliminary data.</text>
</comment>
<feature type="compositionally biased region" description="Basic residues" evidence="4">
    <location>
        <begin position="103"/>
        <end position="126"/>
    </location>
</feature>
<feature type="compositionally biased region" description="Polar residues" evidence="4">
    <location>
        <begin position="11"/>
        <end position="48"/>
    </location>
</feature>
<evidence type="ECO:0000256" key="2">
    <source>
        <dbReference type="ARBA" id="ARBA00009265"/>
    </source>
</evidence>
<evidence type="ECO:0000256" key="3">
    <source>
        <dbReference type="ARBA" id="ARBA00023242"/>
    </source>
</evidence>
<dbReference type="PANTHER" id="PTHR13471">
    <property type="entry name" value="TETRATRICOPEPTIDE-LIKE HELICAL"/>
    <property type="match status" value="1"/>
</dbReference>
<evidence type="ECO:0000313" key="5">
    <source>
        <dbReference type="EMBL" id="KAG7156641.1"/>
    </source>
</evidence>
<keyword evidence="6" id="KW-1185">Reference proteome</keyword>
<comment type="similarity">
    <text evidence="2">Belongs to the NRDE2 family.</text>
</comment>
<evidence type="ECO:0000256" key="1">
    <source>
        <dbReference type="ARBA" id="ARBA00004123"/>
    </source>
</evidence>
<keyword evidence="3" id="KW-0539">Nucleus</keyword>
<dbReference type="PANTHER" id="PTHR13471:SF0">
    <property type="entry name" value="NUCLEAR EXOSOME REGULATOR NRDE2"/>
    <property type="match status" value="1"/>
</dbReference>
<evidence type="ECO:0000313" key="6">
    <source>
        <dbReference type="Proteomes" id="UP000747542"/>
    </source>
</evidence>
<name>A0A8J5JI80_HOMAM</name>
<feature type="non-terminal residue" evidence="5">
    <location>
        <position position="1020"/>
    </location>
</feature>
<feature type="compositionally biased region" description="Basic and acidic residues" evidence="4">
    <location>
        <begin position="73"/>
        <end position="89"/>
    </location>
</feature>
<comment type="subcellular location">
    <subcellularLocation>
        <location evidence="1">Nucleus</location>
    </subcellularLocation>
</comment>
<dbReference type="EMBL" id="JAHLQT010039062">
    <property type="protein sequence ID" value="KAG7156641.1"/>
    <property type="molecule type" value="Genomic_DNA"/>
</dbReference>
<dbReference type="Proteomes" id="UP000747542">
    <property type="component" value="Unassembled WGS sequence"/>
</dbReference>
<accession>A0A8J5JI80</accession>
<evidence type="ECO:0000256" key="4">
    <source>
        <dbReference type="SAM" id="MobiDB-lite"/>
    </source>
</evidence>
<dbReference type="GO" id="GO:0031048">
    <property type="term" value="P:regulatory ncRNA-mediated heterochromatin formation"/>
    <property type="evidence" value="ECO:0007669"/>
    <property type="project" value="TreeGrafter"/>
</dbReference>
<dbReference type="GO" id="GO:1902369">
    <property type="term" value="P:negative regulation of RNA catabolic process"/>
    <property type="evidence" value="ECO:0007669"/>
    <property type="project" value="TreeGrafter"/>
</dbReference>
<organism evidence="5 6">
    <name type="scientific">Homarus americanus</name>
    <name type="common">American lobster</name>
    <dbReference type="NCBI Taxonomy" id="6706"/>
    <lineage>
        <taxon>Eukaryota</taxon>
        <taxon>Metazoa</taxon>
        <taxon>Ecdysozoa</taxon>
        <taxon>Arthropoda</taxon>
        <taxon>Crustacea</taxon>
        <taxon>Multicrustacea</taxon>
        <taxon>Malacostraca</taxon>
        <taxon>Eumalacostraca</taxon>
        <taxon>Eucarida</taxon>
        <taxon>Decapoda</taxon>
        <taxon>Pleocyemata</taxon>
        <taxon>Astacidea</taxon>
        <taxon>Nephropoidea</taxon>
        <taxon>Nephropidae</taxon>
        <taxon>Homarus</taxon>
    </lineage>
</organism>
<gene>
    <name evidence="5" type="primary">NRDE2-L</name>
    <name evidence="5" type="ORF">Hamer_G006628</name>
</gene>
<dbReference type="InterPro" id="IPR013633">
    <property type="entry name" value="NRDE-2"/>
</dbReference>
<feature type="compositionally biased region" description="Polar residues" evidence="4">
    <location>
        <begin position="90"/>
        <end position="99"/>
    </location>
</feature>
<dbReference type="Pfam" id="PF08424">
    <property type="entry name" value="NRDE-2"/>
    <property type="match status" value="1"/>
</dbReference>
<dbReference type="AlphaFoldDB" id="A0A8J5JI80"/>
<protein>
    <submittedName>
        <fullName evidence="5">NRDE2-like</fullName>
    </submittedName>
</protein>